<evidence type="ECO:0000256" key="2">
    <source>
        <dbReference type="ARBA" id="ARBA00022723"/>
    </source>
</evidence>
<comment type="catalytic activity">
    <reaction evidence="7">
        <text>XTP + H2O = XMP + diphosphate + H(+)</text>
        <dbReference type="Rhea" id="RHEA:28610"/>
        <dbReference type="ChEBI" id="CHEBI:15377"/>
        <dbReference type="ChEBI" id="CHEBI:15378"/>
        <dbReference type="ChEBI" id="CHEBI:33019"/>
        <dbReference type="ChEBI" id="CHEBI:57464"/>
        <dbReference type="ChEBI" id="CHEBI:61314"/>
        <dbReference type="EC" id="3.6.1.66"/>
    </reaction>
</comment>
<protein>
    <recommendedName>
        <fullName evidence="7">dITP/XTP pyrophosphatase</fullName>
        <ecNumber evidence="7">3.6.1.66</ecNumber>
    </recommendedName>
    <alternativeName>
        <fullName evidence="7">Non-canonical purine NTP pyrophosphatase</fullName>
    </alternativeName>
    <alternativeName>
        <fullName evidence="7">Non-standard purine NTP pyrophosphatase</fullName>
    </alternativeName>
    <alternativeName>
        <fullName evidence="7">Nucleoside-triphosphate diphosphatase</fullName>
    </alternativeName>
    <alternativeName>
        <fullName evidence="7">Nucleoside-triphosphate pyrophosphatase</fullName>
        <shortName evidence="7">NTPase</shortName>
    </alternativeName>
</protein>
<keyword evidence="3 7" id="KW-0547">Nucleotide-binding</keyword>
<gene>
    <name evidence="8" type="ORF">N8A98_09285</name>
</gene>
<comment type="similarity">
    <text evidence="1 7">Belongs to the HAM1 NTPase family.</text>
</comment>
<dbReference type="CDD" id="cd00515">
    <property type="entry name" value="HAM1"/>
    <property type="match status" value="1"/>
</dbReference>
<sequence length="215" mass="23399">MTSIPRLRDGDRLVLASHNKGKLVEFQELFEPFGLEIISAAELDLPEPEETGTTFAENARIKAHAAAQASGMLALSDDSGLCVDALGGDPGVYTADWAGVPRNFEHAMKRVEDALQAANATSPNQRRGYFNATLCLAHPDGRDELFVGRCDGTLVWPPRGERGHGYDPVFMPDGYDITFGQMAAEAKHSWAPGQQGLSHRARAFSKFVEDQIAKD</sequence>
<dbReference type="HAMAP" id="MF_01405">
    <property type="entry name" value="Non_canon_purine_NTPase"/>
    <property type="match status" value="1"/>
</dbReference>
<feature type="binding site" evidence="7">
    <location>
        <position position="187"/>
    </location>
    <ligand>
        <name>substrate</name>
    </ligand>
</feature>
<reference evidence="8 9" key="1">
    <citation type="submission" date="2022-09" db="EMBL/GenBank/DDBJ databases">
        <title>Interaction between co-microsymbionts with complementary sets of symbiotic genes in legume-rhizobium systems.</title>
        <authorList>
            <person name="Safronova V."/>
            <person name="Sazanova A."/>
            <person name="Afonin A."/>
            <person name="Chirak E."/>
        </authorList>
    </citation>
    <scope>NUCLEOTIDE SEQUENCE [LARGE SCALE GENOMIC DNA]</scope>
    <source>
        <strain evidence="8 9">A18/4-1</strain>
    </source>
</reference>
<dbReference type="InterPro" id="IPR002637">
    <property type="entry name" value="RdgB/HAM1"/>
</dbReference>
<keyword evidence="4 7" id="KW-0378">Hydrolase</keyword>
<evidence type="ECO:0000256" key="7">
    <source>
        <dbReference type="HAMAP-Rule" id="MF_01405"/>
    </source>
</evidence>
<feature type="active site" description="Proton acceptor" evidence="7">
    <location>
        <position position="78"/>
    </location>
</feature>
<comment type="subunit">
    <text evidence="7">Homodimer.</text>
</comment>
<comment type="catalytic activity">
    <reaction evidence="7">
        <text>dITP + H2O = dIMP + diphosphate + H(+)</text>
        <dbReference type="Rhea" id="RHEA:28342"/>
        <dbReference type="ChEBI" id="CHEBI:15377"/>
        <dbReference type="ChEBI" id="CHEBI:15378"/>
        <dbReference type="ChEBI" id="CHEBI:33019"/>
        <dbReference type="ChEBI" id="CHEBI:61194"/>
        <dbReference type="ChEBI" id="CHEBI:61382"/>
        <dbReference type="EC" id="3.6.1.66"/>
    </reaction>
</comment>
<dbReference type="Proteomes" id="UP001061862">
    <property type="component" value="Chromosome"/>
</dbReference>
<feature type="binding site" evidence="7">
    <location>
        <begin position="17"/>
        <end position="22"/>
    </location>
    <ligand>
        <name>substrate</name>
    </ligand>
</feature>
<comment type="function">
    <text evidence="7">Pyrophosphatase that catalyzes the hydrolysis of nucleoside triphosphates to their monophosphate derivatives, with a high preference for the non-canonical purine nucleotides XTP (xanthosine triphosphate), dITP (deoxyinosine triphosphate) and ITP. Seems to function as a house-cleaning enzyme that removes non-canonical purine nucleotides from the nucleotide pool, thus preventing their incorporation into DNA/RNA and avoiding chromosomal lesions.</text>
</comment>
<organism evidence="8 9">
    <name type="scientific">Devosia neptuniae</name>
    <dbReference type="NCBI Taxonomy" id="191302"/>
    <lineage>
        <taxon>Bacteria</taxon>
        <taxon>Pseudomonadati</taxon>
        <taxon>Pseudomonadota</taxon>
        <taxon>Alphaproteobacteria</taxon>
        <taxon>Hyphomicrobiales</taxon>
        <taxon>Devosiaceae</taxon>
        <taxon>Devosia</taxon>
    </lineage>
</organism>
<feature type="binding site" evidence="7">
    <location>
        <begin position="199"/>
        <end position="200"/>
    </location>
    <ligand>
        <name>substrate</name>
    </ligand>
</feature>
<evidence type="ECO:0000313" key="9">
    <source>
        <dbReference type="Proteomes" id="UP001061862"/>
    </source>
</evidence>
<comment type="catalytic activity">
    <reaction evidence="7">
        <text>ITP + H2O = IMP + diphosphate + H(+)</text>
        <dbReference type="Rhea" id="RHEA:29399"/>
        <dbReference type="ChEBI" id="CHEBI:15377"/>
        <dbReference type="ChEBI" id="CHEBI:15378"/>
        <dbReference type="ChEBI" id="CHEBI:33019"/>
        <dbReference type="ChEBI" id="CHEBI:58053"/>
        <dbReference type="ChEBI" id="CHEBI:61402"/>
        <dbReference type="EC" id="3.6.1.66"/>
    </reaction>
</comment>
<feature type="binding site" evidence="7">
    <location>
        <position position="49"/>
    </location>
    <ligand>
        <name>Mg(2+)</name>
        <dbReference type="ChEBI" id="CHEBI:18420"/>
    </ligand>
</feature>
<keyword evidence="5 7" id="KW-0460">Magnesium</keyword>
<dbReference type="Gene3D" id="3.90.950.10">
    <property type="match status" value="1"/>
</dbReference>
<dbReference type="InterPro" id="IPR020922">
    <property type="entry name" value="dITP/XTP_pyrophosphatase"/>
</dbReference>
<comment type="cofactor">
    <cofactor evidence="7">
        <name>Mg(2+)</name>
        <dbReference type="ChEBI" id="CHEBI:18420"/>
    </cofactor>
    <text evidence="7">Binds 1 Mg(2+) ion per subunit.</text>
</comment>
<dbReference type="PANTHER" id="PTHR11067:SF9">
    <property type="entry name" value="INOSINE TRIPHOSPHATE PYROPHOSPHATASE"/>
    <property type="match status" value="1"/>
</dbReference>
<evidence type="ECO:0000256" key="6">
    <source>
        <dbReference type="ARBA" id="ARBA00023080"/>
    </source>
</evidence>
<evidence type="ECO:0000256" key="5">
    <source>
        <dbReference type="ARBA" id="ARBA00022842"/>
    </source>
</evidence>
<feature type="binding site" evidence="7">
    <location>
        <begin position="164"/>
        <end position="167"/>
    </location>
    <ligand>
        <name>substrate</name>
    </ligand>
</feature>
<keyword evidence="2 7" id="KW-0479">Metal-binding</keyword>
<dbReference type="EC" id="3.6.1.66" evidence="7"/>
<proteinExistence type="inferred from homology"/>
<evidence type="ECO:0000256" key="1">
    <source>
        <dbReference type="ARBA" id="ARBA00008023"/>
    </source>
</evidence>
<evidence type="ECO:0000256" key="4">
    <source>
        <dbReference type="ARBA" id="ARBA00022801"/>
    </source>
</evidence>
<accession>A0ABY6CHR3</accession>
<dbReference type="EMBL" id="CP104965">
    <property type="protein sequence ID" value="UXN71348.1"/>
    <property type="molecule type" value="Genomic_DNA"/>
</dbReference>
<dbReference type="RefSeq" id="WP_262170858.1">
    <property type="nucleotide sequence ID" value="NZ_CP104965.1"/>
</dbReference>
<keyword evidence="9" id="KW-1185">Reference proteome</keyword>
<evidence type="ECO:0000256" key="3">
    <source>
        <dbReference type="ARBA" id="ARBA00022741"/>
    </source>
</evidence>
<feature type="binding site" evidence="7">
    <location>
        <position position="78"/>
    </location>
    <ligand>
        <name>Mg(2+)</name>
        <dbReference type="ChEBI" id="CHEBI:18420"/>
    </ligand>
</feature>
<keyword evidence="6 7" id="KW-0546">Nucleotide metabolism</keyword>
<name>A0ABY6CHR3_9HYPH</name>
<dbReference type="SUPFAM" id="SSF52972">
    <property type="entry name" value="ITPase-like"/>
    <property type="match status" value="1"/>
</dbReference>
<evidence type="ECO:0000313" key="8">
    <source>
        <dbReference type="EMBL" id="UXN71348.1"/>
    </source>
</evidence>
<dbReference type="PANTHER" id="PTHR11067">
    <property type="entry name" value="INOSINE TRIPHOSPHATE PYROPHOSPHATASE/HAM1 PROTEIN"/>
    <property type="match status" value="1"/>
</dbReference>
<feature type="binding site" evidence="7">
    <location>
        <position position="79"/>
    </location>
    <ligand>
        <name>substrate</name>
    </ligand>
</feature>
<dbReference type="InterPro" id="IPR029001">
    <property type="entry name" value="ITPase-like_fam"/>
</dbReference>
<dbReference type="Pfam" id="PF01725">
    <property type="entry name" value="Ham1p_like"/>
    <property type="match status" value="1"/>
</dbReference>